<name>A0ABQ0PD52_9PROT</name>
<evidence type="ECO:0000313" key="1">
    <source>
        <dbReference type="EMBL" id="GBQ32705.1"/>
    </source>
</evidence>
<accession>A0ABQ0PD52</accession>
<reference evidence="1" key="1">
    <citation type="submission" date="2013-04" db="EMBL/GenBank/DDBJ databases">
        <title>The genome sequencing project of 58 acetic acid bacteria.</title>
        <authorList>
            <person name="Okamoto-Kainuma A."/>
            <person name="Ishikawa M."/>
            <person name="Umino S."/>
            <person name="Koizumi Y."/>
            <person name="Shiwa Y."/>
            <person name="Yoshikawa H."/>
            <person name="Matsutani M."/>
            <person name="Matsushita K."/>
        </authorList>
    </citation>
    <scope>NUCLEOTIDE SEQUENCE</scope>
    <source>
        <strain evidence="1">DSM 12717</strain>
    </source>
</reference>
<gene>
    <name evidence="1" type="ORF">AA12717_4027</name>
</gene>
<dbReference type="EMBL" id="BAQP01000513">
    <property type="protein sequence ID" value="GBQ32705.1"/>
    <property type="molecule type" value="Genomic_DNA"/>
</dbReference>
<protein>
    <recommendedName>
        <fullName evidence="3">Transposase</fullName>
    </recommendedName>
</protein>
<keyword evidence="2" id="KW-1185">Reference proteome</keyword>
<comment type="caution">
    <text evidence="1">The sequence shown here is derived from an EMBL/GenBank/DDBJ whole genome shotgun (WGS) entry which is preliminary data.</text>
</comment>
<organism evidence="1 2">
    <name type="scientific">Gluconacetobacter sacchari DSM 12717</name>
    <dbReference type="NCBI Taxonomy" id="1307940"/>
    <lineage>
        <taxon>Bacteria</taxon>
        <taxon>Pseudomonadati</taxon>
        <taxon>Pseudomonadota</taxon>
        <taxon>Alphaproteobacteria</taxon>
        <taxon>Acetobacterales</taxon>
        <taxon>Acetobacteraceae</taxon>
        <taxon>Gluconacetobacter</taxon>
    </lineage>
</organism>
<evidence type="ECO:0008006" key="3">
    <source>
        <dbReference type="Google" id="ProtNLM"/>
    </source>
</evidence>
<dbReference type="Proteomes" id="UP001060895">
    <property type="component" value="Unassembled WGS sequence"/>
</dbReference>
<sequence length="49" mass="5644">MSGFIPFDRSQPYFLPPDLKSWLPADDVAHFIVAAVERGNCSRGWLFWC</sequence>
<proteinExistence type="predicted"/>
<evidence type="ECO:0000313" key="2">
    <source>
        <dbReference type="Proteomes" id="UP001060895"/>
    </source>
</evidence>
<dbReference type="RefSeq" id="WP_264813454.1">
    <property type="nucleotide sequence ID" value="NZ_BAQP01000513.1"/>
</dbReference>